<reference evidence="3 4" key="1">
    <citation type="submission" date="2016-04" db="EMBL/GenBank/DDBJ databases">
        <title>ATOL: Assembling a taxonomically balanced genome-scale reconstruction of the evolutionary history of the Enterobacteriaceae.</title>
        <authorList>
            <person name="Plunkett G.III."/>
            <person name="Neeno-Eckwall E.C."/>
            <person name="Glasner J.D."/>
            <person name="Perna N.T."/>
        </authorList>
    </citation>
    <scope>NUCLEOTIDE SEQUENCE [LARGE SCALE GENOMIC DNA]</scope>
    <source>
        <strain evidence="3 4">ATCC 51602</strain>
    </source>
</reference>
<protein>
    <recommendedName>
        <fullName evidence="2">HTH luxR-type domain-containing protein</fullName>
    </recommendedName>
</protein>
<dbReference type="CDD" id="cd06170">
    <property type="entry name" value="LuxR_C_like"/>
    <property type="match status" value="1"/>
</dbReference>
<dbReference type="Gene3D" id="1.10.10.10">
    <property type="entry name" value="Winged helix-like DNA-binding domain superfamily/Winged helix DNA-binding domain"/>
    <property type="match status" value="1"/>
</dbReference>
<evidence type="ECO:0000313" key="3">
    <source>
        <dbReference type="EMBL" id="OAT26635.1"/>
    </source>
</evidence>
<gene>
    <name evidence="3" type="ORF">M976_02796</name>
</gene>
<evidence type="ECO:0000259" key="2">
    <source>
        <dbReference type="SMART" id="SM00421"/>
    </source>
</evidence>
<evidence type="ECO:0000313" key="4">
    <source>
        <dbReference type="Proteomes" id="UP000078407"/>
    </source>
</evidence>
<dbReference type="InterPro" id="IPR016032">
    <property type="entry name" value="Sig_transdc_resp-reg_C-effctor"/>
</dbReference>
<accession>A0ABX2W6W9</accession>
<proteinExistence type="predicted"/>
<sequence length="194" mass="21860">MDNISVYCDNCYVREAVCSIIGCIKNSHYSDGGLSVFVFEKTWLNEIELTMLLNCKSERVIVFAREALLGFFSSLMLPGHISFGRFDVALNMIRKSLADFINPTLRELLVSRRQVANTNKLSPSETRVTSLYVQGISVMCIAKSMNKSFKTVSHHKRSAMKKMGISSNVELMQKGRIFLMMNKELLLASQQSVA</sequence>
<evidence type="ECO:0000256" key="1">
    <source>
        <dbReference type="ARBA" id="ARBA00023125"/>
    </source>
</evidence>
<dbReference type="EMBL" id="LXEQ01000045">
    <property type="protein sequence ID" value="OAT26635.1"/>
    <property type="molecule type" value="Genomic_DNA"/>
</dbReference>
<dbReference type="SMART" id="SM00421">
    <property type="entry name" value="HTH_LUXR"/>
    <property type="match status" value="1"/>
</dbReference>
<feature type="domain" description="HTH luxR-type" evidence="2">
    <location>
        <begin position="118"/>
        <end position="175"/>
    </location>
</feature>
<dbReference type="Pfam" id="PF00196">
    <property type="entry name" value="GerE"/>
    <property type="match status" value="1"/>
</dbReference>
<dbReference type="Proteomes" id="UP000078407">
    <property type="component" value="Unassembled WGS sequence"/>
</dbReference>
<comment type="caution">
    <text evidence="3">The sequence shown here is derived from an EMBL/GenBank/DDBJ whole genome shotgun (WGS) entry which is preliminary data.</text>
</comment>
<keyword evidence="4" id="KW-1185">Reference proteome</keyword>
<name>A0ABX2W6W9_9ENTR</name>
<dbReference type="RefSeq" id="WP_064545835.1">
    <property type="nucleotide sequence ID" value="NZ_LXEQ01000045.1"/>
</dbReference>
<dbReference type="InterPro" id="IPR000792">
    <property type="entry name" value="Tscrpt_reg_LuxR_C"/>
</dbReference>
<organism evidence="3 4">
    <name type="scientific">Buttiauxella ferragutiae ATCC 51602</name>
    <dbReference type="NCBI Taxonomy" id="1354252"/>
    <lineage>
        <taxon>Bacteria</taxon>
        <taxon>Pseudomonadati</taxon>
        <taxon>Pseudomonadota</taxon>
        <taxon>Gammaproteobacteria</taxon>
        <taxon>Enterobacterales</taxon>
        <taxon>Enterobacteriaceae</taxon>
        <taxon>Buttiauxella</taxon>
    </lineage>
</organism>
<dbReference type="InterPro" id="IPR036388">
    <property type="entry name" value="WH-like_DNA-bd_sf"/>
</dbReference>
<keyword evidence="1" id="KW-0238">DNA-binding</keyword>
<dbReference type="SUPFAM" id="SSF46894">
    <property type="entry name" value="C-terminal effector domain of the bipartite response regulators"/>
    <property type="match status" value="1"/>
</dbReference>